<dbReference type="Proteomes" id="UP000238196">
    <property type="component" value="Unassembled WGS sequence"/>
</dbReference>
<dbReference type="EMBL" id="PRLP01000012">
    <property type="protein sequence ID" value="PPC78608.1"/>
    <property type="molecule type" value="Genomic_DNA"/>
</dbReference>
<name>A0A2S5KV63_9PROT</name>
<protein>
    <recommendedName>
        <fullName evidence="3">Solute-binding protein family 3/N-terminal domain-containing protein</fullName>
    </recommendedName>
</protein>
<dbReference type="OrthoDB" id="368476at2"/>
<accession>A0A2S5KV63</accession>
<reference evidence="1 2" key="1">
    <citation type="submission" date="2018-02" db="EMBL/GenBank/DDBJ databases">
        <title>novel marine gammaproteobacteria from coastal saline agro ecosystem.</title>
        <authorList>
            <person name="Krishnan R."/>
            <person name="Ramesh Kumar N."/>
        </authorList>
    </citation>
    <scope>NUCLEOTIDE SEQUENCE [LARGE SCALE GENOMIC DNA]</scope>
    <source>
        <strain evidence="1 2">228</strain>
    </source>
</reference>
<evidence type="ECO:0000313" key="2">
    <source>
        <dbReference type="Proteomes" id="UP000238196"/>
    </source>
</evidence>
<proteinExistence type="predicted"/>
<dbReference type="AlphaFoldDB" id="A0A2S5KV63"/>
<organism evidence="1 2">
    <name type="scientific">Proteobacteria bacterium 228</name>
    <dbReference type="NCBI Taxonomy" id="2083153"/>
    <lineage>
        <taxon>Bacteria</taxon>
        <taxon>Pseudomonadati</taxon>
        <taxon>Pseudomonadota</taxon>
    </lineage>
</organism>
<gene>
    <name evidence="1" type="ORF">C4K68_03615</name>
</gene>
<evidence type="ECO:0000313" key="1">
    <source>
        <dbReference type="EMBL" id="PPC78608.1"/>
    </source>
</evidence>
<comment type="caution">
    <text evidence="1">The sequence shown here is derived from an EMBL/GenBank/DDBJ whole genome shotgun (WGS) entry which is preliminary data.</text>
</comment>
<evidence type="ECO:0008006" key="3">
    <source>
        <dbReference type="Google" id="ProtNLM"/>
    </source>
</evidence>
<dbReference type="SUPFAM" id="SSF53850">
    <property type="entry name" value="Periplasmic binding protein-like II"/>
    <property type="match status" value="1"/>
</dbReference>
<sequence>MHRRLLLQHFAGLGSALCCPALVHASTTTRPVLSFVFSRKREDPRTQWLIAVYTEALDALGYDFLFVEVPANRATEMSRSGEVDGELGRVYRFADLYPELIRVETANNPVRFAAFSLDASDTIRQWSDLNTLSGIVDCRQGIKELEQALNLHLPGHVGYVKTIEQGLLKLQEGRSRLFLDVEEAVYDYMSTDQGYAALKAGAFIYEAGVPEATTGHCYLNRARHEALAAPLATVLLQMKDAGRHQQLLAKALTAAGYHDKPVFGERPPV</sequence>